<dbReference type="EMBL" id="FXBL01000004">
    <property type="protein sequence ID" value="SMH50486.1"/>
    <property type="molecule type" value="Genomic_DNA"/>
</dbReference>
<reference evidence="2 3" key="1">
    <citation type="submission" date="2017-04" db="EMBL/GenBank/DDBJ databases">
        <authorList>
            <person name="Afonso C.L."/>
            <person name="Miller P.J."/>
            <person name="Scott M.A."/>
            <person name="Spackman E."/>
            <person name="Goraichik I."/>
            <person name="Dimitrov K.M."/>
            <person name="Suarez D.L."/>
            <person name="Swayne D.E."/>
        </authorList>
    </citation>
    <scope>NUCLEOTIDE SEQUENCE [LARGE SCALE GENOMIC DNA]</scope>
    <source>
        <strain evidence="2 3">B5P</strain>
    </source>
</reference>
<evidence type="ECO:0000313" key="3">
    <source>
        <dbReference type="Proteomes" id="UP000193083"/>
    </source>
</evidence>
<accession>A0A1X7PIM7</accession>
<gene>
    <name evidence="2" type="ORF">SAMN02982922_4171</name>
</gene>
<keyword evidence="1" id="KW-0812">Transmembrane</keyword>
<evidence type="ECO:0000256" key="1">
    <source>
        <dbReference type="SAM" id="Phobius"/>
    </source>
</evidence>
<dbReference type="Proteomes" id="UP000193083">
    <property type="component" value="Unassembled WGS sequence"/>
</dbReference>
<dbReference type="AlphaFoldDB" id="A0A1X7PIM7"/>
<keyword evidence="1" id="KW-1133">Transmembrane helix</keyword>
<keyword evidence="3" id="KW-1185">Reference proteome</keyword>
<keyword evidence="1" id="KW-0472">Membrane</keyword>
<feature type="transmembrane region" description="Helical" evidence="1">
    <location>
        <begin position="195"/>
        <end position="215"/>
    </location>
</feature>
<evidence type="ECO:0000313" key="2">
    <source>
        <dbReference type="EMBL" id="SMH50486.1"/>
    </source>
</evidence>
<sequence length="296" mass="33283">MDVEGLLQSVIRFSNFMTSRLLVAGVVFYILSGFTDIGSSTEGFLPNADILNEVVQNYQNIFDVLGVSDFALLLILFVFLTTIHIVYVVFNRLGTYIPPAIIPLSGWEANDDVTLAAFDILREARGEEHTDEENQRLYEFKKKLREIEQTTEAAYHDEIAGVSTAYNISKTFVVFTALAGIYALVPGKYSGDMGLLAGILGISVATAVYTAFAIFRANYERIGTLREALIVQFLEFSRIWAPQEYQARIATACTPSRELKPAHFAVLVPVFGTLDELVVEVRRWRERRSRKRMRSA</sequence>
<dbReference type="RefSeq" id="WP_244561799.1">
    <property type="nucleotide sequence ID" value="NZ_FXBL01000004.1"/>
</dbReference>
<feature type="transmembrane region" description="Helical" evidence="1">
    <location>
        <begin position="172"/>
        <end position="189"/>
    </location>
</feature>
<protein>
    <submittedName>
        <fullName evidence="2">Uncharacterized protein</fullName>
    </submittedName>
</protein>
<feature type="transmembrane region" description="Helical" evidence="1">
    <location>
        <begin position="21"/>
        <end position="39"/>
    </location>
</feature>
<name>A0A1X7PIM7_9HYPH</name>
<organism evidence="2 3">
    <name type="scientific">Mesorhizobium australicum</name>
    <dbReference type="NCBI Taxonomy" id="536018"/>
    <lineage>
        <taxon>Bacteria</taxon>
        <taxon>Pseudomonadati</taxon>
        <taxon>Pseudomonadota</taxon>
        <taxon>Alphaproteobacteria</taxon>
        <taxon>Hyphomicrobiales</taxon>
        <taxon>Phyllobacteriaceae</taxon>
        <taxon>Mesorhizobium</taxon>
    </lineage>
</organism>
<proteinExistence type="predicted"/>
<feature type="transmembrane region" description="Helical" evidence="1">
    <location>
        <begin position="70"/>
        <end position="90"/>
    </location>
</feature>